<name>A0A7S3YZ97_9EUKA</name>
<evidence type="ECO:0000259" key="3">
    <source>
        <dbReference type="PROSITE" id="PS50195"/>
    </source>
</evidence>
<dbReference type="EMBL" id="HBIV01025510">
    <property type="protein sequence ID" value="CAE0666697.1"/>
    <property type="molecule type" value="Transcribed_RNA"/>
</dbReference>
<dbReference type="Pfam" id="PF00787">
    <property type="entry name" value="PX"/>
    <property type="match status" value="1"/>
</dbReference>
<organism evidence="4">
    <name type="scientific">Lotharella globosa</name>
    <dbReference type="NCBI Taxonomy" id="91324"/>
    <lineage>
        <taxon>Eukaryota</taxon>
        <taxon>Sar</taxon>
        <taxon>Rhizaria</taxon>
        <taxon>Cercozoa</taxon>
        <taxon>Chlorarachniophyceae</taxon>
        <taxon>Lotharella</taxon>
    </lineage>
</organism>
<protein>
    <recommendedName>
        <fullName evidence="3">PX domain-containing protein</fullName>
    </recommendedName>
</protein>
<reference evidence="4" key="1">
    <citation type="submission" date="2021-01" db="EMBL/GenBank/DDBJ databases">
        <authorList>
            <person name="Corre E."/>
            <person name="Pelletier E."/>
            <person name="Niang G."/>
            <person name="Scheremetjew M."/>
            <person name="Finn R."/>
            <person name="Kale V."/>
            <person name="Holt S."/>
            <person name="Cochrane G."/>
            <person name="Meng A."/>
            <person name="Brown T."/>
            <person name="Cohen L."/>
        </authorList>
    </citation>
    <scope>NUCLEOTIDE SEQUENCE</scope>
    <source>
        <strain evidence="4">CCCM811</strain>
    </source>
</reference>
<evidence type="ECO:0000256" key="2">
    <source>
        <dbReference type="SAM" id="MobiDB-lite"/>
    </source>
</evidence>
<accession>A0A7S3YZ97</accession>
<feature type="coiled-coil region" evidence="1">
    <location>
        <begin position="35"/>
        <end position="100"/>
    </location>
</feature>
<dbReference type="InterPro" id="IPR036871">
    <property type="entry name" value="PX_dom_sf"/>
</dbReference>
<dbReference type="GO" id="GO:0035091">
    <property type="term" value="F:phosphatidylinositol binding"/>
    <property type="evidence" value="ECO:0007669"/>
    <property type="project" value="InterPro"/>
</dbReference>
<dbReference type="Gene3D" id="3.30.1520.10">
    <property type="entry name" value="Phox-like domain"/>
    <property type="match status" value="1"/>
</dbReference>
<dbReference type="CDD" id="cd06093">
    <property type="entry name" value="PX_domain"/>
    <property type="match status" value="1"/>
</dbReference>
<evidence type="ECO:0000256" key="1">
    <source>
        <dbReference type="SAM" id="Coils"/>
    </source>
</evidence>
<dbReference type="InterPro" id="IPR001683">
    <property type="entry name" value="PX_dom"/>
</dbReference>
<keyword evidence="1" id="KW-0175">Coiled coil</keyword>
<feature type="domain" description="PX" evidence="3">
    <location>
        <begin position="254"/>
        <end position="376"/>
    </location>
</feature>
<sequence>MLCAEDISGLASDCKNWNTRFNKEARLRGRIEKALVKSEEKLTRTKNKLERLEQKYEDNEDRLERANESLKATVKLKNTILRLRSQLRIMERKLVEKNAAEERMRSEMASPMKIRLNNKTLSIEDGRRIASQLSSDNDTPVNPLLSDTLTEPRGPECDSQSDKSTGYPSRLEDMPEVGIDTKDVVSTAEGVGTPSSPPSGVEITHPFAISSREAKRKQKRVRGHKRMVSRDDNDMLASLDIKGKKKEDDEVVMRLPQELKSISIPESQVIEGVVHYHIVVTVRKGRRQQRWSVLRRYRDFDSMNTTIRAQLSSNVNIPEDLVLPRKYVKLFFSHTNETFVEQRRSQLEKYLKIILNRKDLLVPDVMKFFNDDAELIDTMVEDKNGKLTHIIQDF</sequence>
<dbReference type="PANTHER" id="PTHR22775">
    <property type="entry name" value="SORTING NEXIN"/>
    <property type="match status" value="1"/>
</dbReference>
<proteinExistence type="predicted"/>
<dbReference type="AlphaFoldDB" id="A0A7S3YZ97"/>
<feature type="compositionally biased region" description="Polar residues" evidence="2">
    <location>
        <begin position="131"/>
        <end position="149"/>
    </location>
</feature>
<dbReference type="SUPFAM" id="SSF64268">
    <property type="entry name" value="PX domain"/>
    <property type="match status" value="1"/>
</dbReference>
<dbReference type="PANTHER" id="PTHR22775:SF3">
    <property type="entry name" value="SORTING NEXIN-13"/>
    <property type="match status" value="1"/>
</dbReference>
<dbReference type="PROSITE" id="PS50195">
    <property type="entry name" value="PX"/>
    <property type="match status" value="1"/>
</dbReference>
<feature type="region of interest" description="Disordered" evidence="2">
    <location>
        <begin position="131"/>
        <end position="174"/>
    </location>
</feature>
<gene>
    <name evidence="4" type="ORF">LGLO00237_LOCUS18309</name>
</gene>
<evidence type="ECO:0000313" key="4">
    <source>
        <dbReference type="EMBL" id="CAE0666697.1"/>
    </source>
</evidence>